<accession>A0A0B7IIV0</accession>
<organism evidence="1 2">
    <name type="scientific">Capnocytophaga canis</name>
    <dbReference type="NCBI Taxonomy" id="1848903"/>
    <lineage>
        <taxon>Bacteria</taxon>
        <taxon>Pseudomonadati</taxon>
        <taxon>Bacteroidota</taxon>
        <taxon>Flavobacteriia</taxon>
        <taxon>Flavobacteriales</taxon>
        <taxon>Flavobacteriaceae</taxon>
        <taxon>Capnocytophaga</taxon>
    </lineage>
</organism>
<dbReference type="AlphaFoldDB" id="A0A0B7IIV0"/>
<name>A0A0B7IIV0_9FLAO</name>
<proteinExistence type="predicted"/>
<gene>
    <name evidence="1" type="ORF">CCAND93_1920001</name>
</gene>
<sequence length="68" mass="7426">MKRFFSFLTMVFGVLAVAKVAETKEVNASVSPELKTVGEDNTCEGPGDFCGRLDTVVVMWPQDNDNPS</sequence>
<evidence type="ECO:0000313" key="2">
    <source>
        <dbReference type="Proteomes" id="UP000038200"/>
    </source>
</evidence>
<reference evidence="1 2" key="1">
    <citation type="submission" date="2015-01" db="EMBL/GenBank/DDBJ databases">
        <authorList>
            <person name="Xiang T."/>
            <person name="Song Y."/>
            <person name="Huang L."/>
            <person name="Wang B."/>
            <person name="Wu P."/>
        </authorList>
    </citation>
    <scope>NUCLEOTIDE SEQUENCE [LARGE SCALE GENOMIC DNA]</scope>
    <source>
        <strain evidence="1 2">CcD93</strain>
    </source>
</reference>
<dbReference type="RefSeq" id="WP_156127589.1">
    <property type="nucleotide sequence ID" value="NZ_CDOL01000104.1"/>
</dbReference>
<evidence type="ECO:0000313" key="1">
    <source>
        <dbReference type="EMBL" id="CEN51815.1"/>
    </source>
</evidence>
<dbReference type="EMBL" id="CDOL01000104">
    <property type="protein sequence ID" value="CEN51815.1"/>
    <property type="molecule type" value="Genomic_DNA"/>
</dbReference>
<protein>
    <submittedName>
        <fullName evidence="1">Uncharacterized protein</fullName>
    </submittedName>
</protein>
<dbReference type="Proteomes" id="UP000038200">
    <property type="component" value="Unassembled WGS sequence"/>
</dbReference>